<comment type="caution">
    <text evidence="8">The sequence shown here is derived from an EMBL/GenBank/DDBJ whole genome shotgun (WGS) entry which is preliminary data.</text>
</comment>
<keyword evidence="3" id="KW-0677">Repeat</keyword>
<dbReference type="SMART" id="SM00028">
    <property type="entry name" value="TPR"/>
    <property type="match status" value="8"/>
</dbReference>
<dbReference type="Pfam" id="PF13424">
    <property type="entry name" value="TPR_12"/>
    <property type="match status" value="1"/>
</dbReference>
<dbReference type="Pfam" id="PF13181">
    <property type="entry name" value="TPR_8"/>
    <property type="match status" value="1"/>
</dbReference>
<dbReference type="SUPFAM" id="SSF47413">
    <property type="entry name" value="lambda repressor-like DNA-binding domains"/>
    <property type="match status" value="1"/>
</dbReference>
<proteinExistence type="inferred from homology"/>
<comment type="similarity">
    <text evidence="5">Belongs to the Rap family.</text>
</comment>
<dbReference type="Proteomes" id="UP000248706">
    <property type="component" value="Unassembled WGS sequence"/>
</dbReference>
<comment type="subcellular location">
    <subcellularLocation>
        <location evidence="1">Cytoplasm</location>
    </subcellularLocation>
</comment>
<evidence type="ECO:0000313" key="9">
    <source>
        <dbReference type="Proteomes" id="UP000248706"/>
    </source>
</evidence>
<dbReference type="Pfam" id="PF01381">
    <property type="entry name" value="HTH_3"/>
    <property type="match status" value="1"/>
</dbReference>
<evidence type="ECO:0000259" key="7">
    <source>
        <dbReference type="PROSITE" id="PS50943"/>
    </source>
</evidence>
<dbReference type="PANTHER" id="PTHR46630">
    <property type="entry name" value="TETRATRICOPEPTIDE REPEAT PROTEIN 29"/>
    <property type="match status" value="1"/>
</dbReference>
<dbReference type="InterPro" id="IPR051476">
    <property type="entry name" value="Bac_ResReg_Asp_Phosphatase"/>
</dbReference>
<dbReference type="Gene3D" id="1.25.40.10">
    <property type="entry name" value="Tetratricopeptide repeat domain"/>
    <property type="match status" value="4"/>
</dbReference>
<dbReference type="GO" id="GO:0005737">
    <property type="term" value="C:cytoplasm"/>
    <property type="evidence" value="ECO:0007669"/>
    <property type="project" value="UniProtKB-SubCell"/>
</dbReference>
<reference evidence="8 9" key="1">
    <citation type="submission" date="2016-08" db="EMBL/GenBank/DDBJ databases">
        <title>Analysis of Carbohydrate Active Enzymes in Thermogemmatispora T81 Reveals Carbohydrate Degradation Ability.</title>
        <authorList>
            <person name="Tomazini A."/>
            <person name="Lal S."/>
            <person name="Stott M."/>
            <person name="Henrissat B."/>
            <person name="Polikarpov I."/>
            <person name="Sparling R."/>
            <person name="Levin D.B."/>
        </authorList>
    </citation>
    <scope>NUCLEOTIDE SEQUENCE [LARGE SCALE GENOMIC DNA]</scope>
    <source>
        <strain evidence="8 9">T81</strain>
    </source>
</reference>
<evidence type="ECO:0000256" key="2">
    <source>
        <dbReference type="ARBA" id="ARBA00022490"/>
    </source>
</evidence>
<dbReference type="Gene3D" id="1.10.260.40">
    <property type="entry name" value="lambda repressor-like DNA-binding domains"/>
    <property type="match status" value="1"/>
</dbReference>
<gene>
    <name evidence="8" type="ORF">A4R35_11685</name>
</gene>
<organism evidence="8 9">
    <name type="scientific">Thermogemmatispora tikiterensis</name>
    <dbReference type="NCBI Taxonomy" id="1825093"/>
    <lineage>
        <taxon>Bacteria</taxon>
        <taxon>Bacillati</taxon>
        <taxon>Chloroflexota</taxon>
        <taxon>Ktedonobacteria</taxon>
        <taxon>Thermogemmatisporales</taxon>
        <taxon>Thermogemmatisporaceae</taxon>
        <taxon>Thermogemmatispora</taxon>
    </lineage>
</organism>
<feature type="domain" description="HTH cro/C1-type" evidence="7">
    <location>
        <begin position="21"/>
        <end position="74"/>
    </location>
</feature>
<evidence type="ECO:0000256" key="6">
    <source>
        <dbReference type="PROSITE-ProRule" id="PRU00339"/>
    </source>
</evidence>
<dbReference type="InterPro" id="IPR001387">
    <property type="entry name" value="Cro/C1-type_HTH"/>
</dbReference>
<keyword evidence="4 6" id="KW-0802">TPR repeat</keyword>
<dbReference type="InterPro" id="IPR019734">
    <property type="entry name" value="TPR_rpt"/>
</dbReference>
<evidence type="ECO:0000313" key="8">
    <source>
        <dbReference type="EMBL" id="RAQ96195.1"/>
    </source>
</evidence>
<keyword evidence="9" id="KW-1185">Reference proteome</keyword>
<dbReference type="RefSeq" id="WP_189361700.1">
    <property type="nucleotide sequence ID" value="NZ_MCIF01000002.1"/>
</dbReference>
<dbReference type="InterPro" id="IPR010982">
    <property type="entry name" value="Lambda_DNA-bd_dom_sf"/>
</dbReference>
<accession>A0A328VPY1</accession>
<dbReference type="PROSITE" id="PS50005">
    <property type="entry name" value="TPR"/>
    <property type="match status" value="1"/>
</dbReference>
<feature type="repeat" description="TPR" evidence="6">
    <location>
        <begin position="220"/>
        <end position="253"/>
    </location>
</feature>
<keyword evidence="2" id="KW-0963">Cytoplasm</keyword>
<dbReference type="EMBL" id="MCIF01000002">
    <property type="protein sequence ID" value="RAQ96195.1"/>
    <property type="molecule type" value="Genomic_DNA"/>
</dbReference>
<protein>
    <recommendedName>
        <fullName evidence="7">HTH cro/C1-type domain-containing protein</fullName>
    </recommendedName>
</protein>
<dbReference type="AlphaFoldDB" id="A0A328VPY1"/>
<evidence type="ECO:0000256" key="1">
    <source>
        <dbReference type="ARBA" id="ARBA00004496"/>
    </source>
</evidence>
<evidence type="ECO:0000256" key="3">
    <source>
        <dbReference type="ARBA" id="ARBA00022737"/>
    </source>
</evidence>
<evidence type="ECO:0000256" key="4">
    <source>
        <dbReference type="ARBA" id="ARBA00022803"/>
    </source>
</evidence>
<dbReference type="GO" id="GO:0003677">
    <property type="term" value="F:DNA binding"/>
    <property type="evidence" value="ECO:0007669"/>
    <property type="project" value="InterPro"/>
</dbReference>
<dbReference type="PANTHER" id="PTHR46630:SF1">
    <property type="entry name" value="TETRATRICOPEPTIDE REPEAT PROTEIN 29"/>
    <property type="match status" value="1"/>
</dbReference>
<sequence length="460" mass="51555">MPSTETANVGKAVAARVGTNIREVRTRLGLTQAQLASPEFSISYISAIERGKIRPSLKALSILARRLDVPLTFLLEGSPAGAAEARAVGYSPADSGPDQRVEVDLLHAGILIQQQAYEEATQLLAPLQPERLTTDQAFRLYLLRGLIHLGAGEYQEAVVDLRAAVNQGEGMNEIEYSERARNYLGKAYFLLYNYTLALENHQRCLEIIEAGQIKDPIFALEVFSNLANDYFRLGELEKAVTFYHRALETLDEVYRDSRAFARRYMEISQQYRSAGKLAMARDYAMRSLAIYEMRDEQRLIGLTHQQLGKALEKQNDLAGAEQEYRRAIEIERGLSDEVAASLCHTSLAELLLKEGKRAEAEREAQEALTLARASQDPRTQGQALIALAQIRHQESDFSGADELFHQALDLLDRANAHELAASAYFRYANLLEQRGEVQRSLNAIKKAYEHQRQGKLGDLE</sequence>
<dbReference type="InterPro" id="IPR011990">
    <property type="entry name" value="TPR-like_helical_dom_sf"/>
</dbReference>
<dbReference type="PROSITE" id="PS50943">
    <property type="entry name" value="HTH_CROC1"/>
    <property type="match status" value="1"/>
</dbReference>
<name>A0A328VPY1_9CHLR</name>
<dbReference type="SMART" id="SM00530">
    <property type="entry name" value="HTH_XRE"/>
    <property type="match status" value="1"/>
</dbReference>
<evidence type="ECO:0000256" key="5">
    <source>
        <dbReference type="ARBA" id="ARBA00038253"/>
    </source>
</evidence>
<dbReference type="SUPFAM" id="SSF48452">
    <property type="entry name" value="TPR-like"/>
    <property type="match status" value="2"/>
</dbReference>
<dbReference type="CDD" id="cd00093">
    <property type="entry name" value="HTH_XRE"/>
    <property type="match status" value="1"/>
</dbReference>